<organism evidence="1 2">
    <name type="scientific">Algoriphagus boritolerans DSM 17298 = JCM 18970</name>
    <dbReference type="NCBI Taxonomy" id="1120964"/>
    <lineage>
        <taxon>Bacteria</taxon>
        <taxon>Pseudomonadati</taxon>
        <taxon>Bacteroidota</taxon>
        <taxon>Cytophagia</taxon>
        <taxon>Cytophagales</taxon>
        <taxon>Cyclobacteriaceae</taxon>
        <taxon>Algoriphagus</taxon>
    </lineage>
</organism>
<gene>
    <name evidence="1" type="ORF">SAMN03080598_00390</name>
</gene>
<dbReference type="Gene3D" id="2.40.160.130">
    <property type="entry name" value="Capsule assembly protein Wzi"/>
    <property type="match status" value="1"/>
</dbReference>
<evidence type="ECO:0000313" key="2">
    <source>
        <dbReference type="Proteomes" id="UP000236736"/>
    </source>
</evidence>
<reference evidence="2" key="1">
    <citation type="submission" date="2016-10" db="EMBL/GenBank/DDBJ databases">
        <authorList>
            <person name="Varghese N."/>
            <person name="Submissions S."/>
        </authorList>
    </citation>
    <scope>NUCLEOTIDE SEQUENCE [LARGE SCALE GENOMIC DNA]</scope>
    <source>
        <strain evidence="2">DSM 17298</strain>
    </source>
</reference>
<dbReference type="InterPro" id="IPR038636">
    <property type="entry name" value="Wzi_sf"/>
</dbReference>
<dbReference type="EMBL" id="FNVR01000001">
    <property type="protein sequence ID" value="SEF48357.1"/>
    <property type="molecule type" value="Genomic_DNA"/>
</dbReference>
<dbReference type="STRING" id="1120964.GCA_001313265_04770"/>
<protein>
    <submittedName>
        <fullName evidence="1">Capsule assembly protein Wzi</fullName>
    </submittedName>
</protein>
<dbReference type="InterPro" id="IPR026950">
    <property type="entry name" value="Caps_assemb_Wzi"/>
</dbReference>
<dbReference type="AlphaFoldDB" id="A0A1H5SF28"/>
<proteinExistence type="predicted"/>
<dbReference type="Pfam" id="PF14052">
    <property type="entry name" value="Caps_assemb_Wzi"/>
    <property type="match status" value="1"/>
</dbReference>
<name>A0A1H5SF28_9BACT</name>
<sequence length="549" mass="62600">MRVLFLIFFFFGFHSLVAQVIPSGFPVLEERIRLEQLKTDSITDSFFLRPLSIEHIKRLSESQIILDSNRNHKITFLPTLASFRLTSKRSYGYGDYGLIPTPGIQGFISAGLHYQWKELGITFYPDLVSAQNSSYQGFGGTGNINIDRARFGYWNIGDNPERYGQGNYSRLSLGQSKISYGFKSFEISLANQNLWWGPGQFNSLTFSNSAPGFPMISFGTRKPAKTFLGNFEVQMFSGVLNSTRHPPTQSDSLNNLYFRPTREKDRYVNGLTVSYNPKWVKGLYFGATRTVQTFTDSIGTGFIDILPVFWGVTKISVGSDLIGESDKGRSQQITIFGRYVHRPSRSEIYFELGRRDHAYNWRDYILSPEHARAYIFGFNKLLKIGNSESDFLLRAEITHQQESVNRYMRYLGLGGGASWHTNGSIGGITHHGQPTGVGVGTGSNIQTIEFSKLDGLNKVGLFFERLDNNIDFYYKVQYQYTERKPWIDLSLGFLYDKQFNNLLLSSKLQLIHARNYQWQLDPASTPEFPKGENLTSVMAQVSAIYFWKR</sequence>
<keyword evidence="2" id="KW-1185">Reference proteome</keyword>
<accession>A0A1H5SF28</accession>
<dbReference type="Proteomes" id="UP000236736">
    <property type="component" value="Unassembled WGS sequence"/>
</dbReference>
<evidence type="ECO:0000313" key="1">
    <source>
        <dbReference type="EMBL" id="SEF48357.1"/>
    </source>
</evidence>